<gene>
    <name evidence="9" type="ORF">CWD88_21045</name>
    <name evidence="8" type="ORF">Y036_5436</name>
</gene>
<dbReference type="AlphaFoldDB" id="A0A069BBU4"/>
<evidence type="ECO:0000256" key="5">
    <source>
        <dbReference type="ARBA" id="ARBA00022840"/>
    </source>
</evidence>
<accession>A0A069BBU4</accession>
<dbReference type="Gene3D" id="2.40.50.100">
    <property type="match status" value="1"/>
</dbReference>
<dbReference type="Pfam" id="PF00005">
    <property type="entry name" value="ABC_tran"/>
    <property type="match status" value="1"/>
</dbReference>
<evidence type="ECO:0000256" key="3">
    <source>
        <dbReference type="ARBA" id="ARBA00022519"/>
    </source>
</evidence>
<dbReference type="CDD" id="cd03301">
    <property type="entry name" value="ABC_MalK_N"/>
    <property type="match status" value="1"/>
</dbReference>
<dbReference type="GO" id="GO:0055052">
    <property type="term" value="C:ATP-binding cassette (ABC) transporter complex, substrate-binding subunit-containing"/>
    <property type="evidence" value="ECO:0007669"/>
    <property type="project" value="TreeGrafter"/>
</dbReference>
<dbReference type="EMBL" id="JQIM01000008">
    <property type="protein sequence ID" value="KGX16364.1"/>
    <property type="molecule type" value="Genomic_DNA"/>
</dbReference>
<dbReference type="InterPro" id="IPR012340">
    <property type="entry name" value="NA-bd_OB-fold"/>
</dbReference>
<evidence type="ECO:0000256" key="4">
    <source>
        <dbReference type="ARBA" id="ARBA00022741"/>
    </source>
</evidence>
<dbReference type="SUPFAM" id="SSF52540">
    <property type="entry name" value="P-loop containing nucleoside triphosphate hydrolases"/>
    <property type="match status" value="1"/>
</dbReference>
<organism evidence="8 10">
    <name type="scientific">Burkholderia pseudomallei</name>
    <name type="common">Pseudomonas pseudomallei</name>
    <dbReference type="NCBI Taxonomy" id="28450"/>
    <lineage>
        <taxon>Bacteria</taxon>
        <taxon>Pseudomonadati</taxon>
        <taxon>Pseudomonadota</taxon>
        <taxon>Betaproteobacteria</taxon>
        <taxon>Burkholderiales</taxon>
        <taxon>Burkholderiaceae</taxon>
        <taxon>Burkholderia</taxon>
        <taxon>pseudomallei group</taxon>
    </lineage>
</organism>
<dbReference type="PANTHER" id="PTHR43875:SF3">
    <property type="entry name" value="MALTOSE_MALTODEXTRIN IMPORT ATP-BINDING PROTEIN MALK"/>
    <property type="match status" value="1"/>
</dbReference>
<dbReference type="InterPro" id="IPR015855">
    <property type="entry name" value="ABC_transpr_MalK-like"/>
</dbReference>
<dbReference type="Pfam" id="PF17912">
    <property type="entry name" value="OB_MalK"/>
    <property type="match status" value="1"/>
</dbReference>
<evidence type="ECO:0000313" key="9">
    <source>
        <dbReference type="EMBL" id="PJO64318.1"/>
    </source>
</evidence>
<dbReference type="InterPro" id="IPR047641">
    <property type="entry name" value="ABC_transpr_MalK/UgpC-like"/>
</dbReference>
<dbReference type="EMBL" id="PHRB01000022">
    <property type="protein sequence ID" value="PJO64318.1"/>
    <property type="molecule type" value="Genomic_DNA"/>
</dbReference>
<evidence type="ECO:0000256" key="1">
    <source>
        <dbReference type="ARBA" id="ARBA00022448"/>
    </source>
</evidence>
<evidence type="ECO:0000313" key="10">
    <source>
        <dbReference type="Proteomes" id="UP000030475"/>
    </source>
</evidence>
<proteinExistence type="predicted"/>
<dbReference type="PROSITE" id="PS50893">
    <property type="entry name" value="ABC_TRANSPORTER_2"/>
    <property type="match status" value="1"/>
</dbReference>
<dbReference type="SMART" id="SM00382">
    <property type="entry name" value="AAA"/>
    <property type="match status" value="1"/>
</dbReference>
<keyword evidence="3" id="KW-0997">Cell inner membrane</keyword>
<dbReference type="SUPFAM" id="SSF50331">
    <property type="entry name" value="MOP-like"/>
    <property type="match status" value="1"/>
</dbReference>
<sequence>MASVVLKGVSKAYGGSPPIVRDIDLDITEGEFCVFLGASGCGKSTLLRMIAGLEDVTDGDIYIGSQRMNLIPPARRGVAMVFQSYALFPHMTVYENLSFGLTLSGIAKATVREKVLNVAHALQIEHLLDRTPRALSGGQRQRVAIGRAIVREPGVFLFDEPLSNLDAALRVQTRHEIARIHREIGHASTIYVTHDQVEAMTLADRVVLLNSGETARKVGSLAQSGSPLELYYHPRNRFVAEFIGSPKMNFINAELMDAGEHLAKVRLASGDVLSARVDARVLDPGASLTLGVRPEDLALGTQTQHFVREVMWQERLGEATYVYLNGGDAGSHWIAKLPGTTNVSAGQRLPLSVPPDKLYAFDARGNALRRCLDQRTSITTVPMTECAFVDQDDSSMVARMHADGHYITSKRHFR</sequence>
<reference evidence="9 11" key="2">
    <citation type="submission" date="2017-11" db="EMBL/GenBank/DDBJ databases">
        <title>Molecular characterization of Burkholderia pseudomallei and closely related isolates from Vietnam.</title>
        <authorList>
            <person name="Ustinov D.V."/>
            <person name="Antonov A.S."/>
            <person name="Avdusheva E.F."/>
            <person name="Shpak I.M."/>
            <person name="Zakharova I.B."/>
            <person name="Thi L.A."/>
            <person name="Teteryatnikova N."/>
            <person name="Lopasteyskaya Y.A."/>
            <person name="Kuzyutina J.A."/>
            <person name="Ngo T.N."/>
            <person name="Victorov D.V."/>
        </authorList>
    </citation>
    <scope>NUCLEOTIDE SEQUENCE [LARGE SCALE GENOMIC DNA]</scope>
    <source>
        <strain evidence="9 11">V1512</strain>
    </source>
</reference>
<evidence type="ECO:0000313" key="8">
    <source>
        <dbReference type="EMBL" id="KGX16364.1"/>
    </source>
</evidence>
<protein>
    <submittedName>
        <fullName evidence="9">ABC transporter ATP-binding protein</fullName>
    </submittedName>
    <submittedName>
        <fullName evidence="8">ABC transporter family protein</fullName>
    </submittedName>
</protein>
<evidence type="ECO:0000313" key="11">
    <source>
        <dbReference type="Proteomes" id="UP000231878"/>
    </source>
</evidence>
<dbReference type="GO" id="GO:0005524">
    <property type="term" value="F:ATP binding"/>
    <property type="evidence" value="ECO:0007669"/>
    <property type="project" value="UniProtKB-KW"/>
</dbReference>
<dbReference type="OrthoDB" id="5298774at2"/>
<dbReference type="Proteomes" id="UP000231878">
    <property type="component" value="Unassembled WGS sequence"/>
</dbReference>
<dbReference type="PANTHER" id="PTHR43875">
    <property type="entry name" value="MALTODEXTRIN IMPORT ATP-BINDING PROTEIN MSMX"/>
    <property type="match status" value="1"/>
</dbReference>
<evidence type="ECO:0000256" key="2">
    <source>
        <dbReference type="ARBA" id="ARBA00022475"/>
    </source>
</evidence>
<comment type="caution">
    <text evidence="8">The sequence shown here is derived from an EMBL/GenBank/DDBJ whole genome shotgun (WGS) entry which is preliminary data.</text>
</comment>
<reference evidence="8 10" key="1">
    <citation type="submission" date="2014-08" db="EMBL/GenBank/DDBJ databases">
        <authorList>
            <person name="Bunnell A."/>
            <person name="Chain P.S."/>
            <person name="Chertkov O."/>
            <person name="Currie B.J."/>
            <person name="Daligault H.E."/>
            <person name="Davenport K.W."/>
            <person name="Davis C."/>
            <person name="Gleasner C.D."/>
            <person name="Johnson S.L."/>
            <person name="Kaestli M."/>
            <person name="Koren S."/>
            <person name="Kunde Y.A."/>
            <person name="Mayo M."/>
            <person name="McMurry K.K."/>
            <person name="Price E.P."/>
            <person name="Reitenga K.G."/>
            <person name="Robison R."/>
            <person name="Rosovitz M.J."/>
            <person name="Sarovich D.S."/>
            <person name="Teshima H."/>
        </authorList>
    </citation>
    <scope>NUCLEOTIDE SEQUENCE [LARGE SCALE GENOMIC DNA]</scope>
    <source>
        <strain evidence="8 10">MSHR44</strain>
    </source>
</reference>
<evidence type="ECO:0000259" key="7">
    <source>
        <dbReference type="PROSITE" id="PS50893"/>
    </source>
</evidence>
<keyword evidence="6" id="KW-0472">Membrane</keyword>
<dbReference type="OMA" id="RCHLFKE"/>
<dbReference type="InterPro" id="IPR017871">
    <property type="entry name" value="ABC_transporter-like_CS"/>
</dbReference>
<dbReference type="KEGG" id="but:X994_4984"/>
<feature type="domain" description="ABC transporter" evidence="7">
    <location>
        <begin position="4"/>
        <end position="243"/>
    </location>
</feature>
<name>A0A069BBU4_BURPE</name>
<dbReference type="GO" id="GO:1990060">
    <property type="term" value="C:maltose transport complex"/>
    <property type="evidence" value="ECO:0007669"/>
    <property type="project" value="TreeGrafter"/>
</dbReference>
<keyword evidence="4" id="KW-0547">Nucleotide-binding</keyword>
<dbReference type="GeneID" id="93064314"/>
<dbReference type="GO" id="GO:0016887">
    <property type="term" value="F:ATP hydrolysis activity"/>
    <property type="evidence" value="ECO:0007669"/>
    <property type="project" value="InterPro"/>
</dbReference>
<dbReference type="Gene3D" id="2.40.50.140">
    <property type="entry name" value="Nucleic acid-binding proteins"/>
    <property type="match status" value="1"/>
</dbReference>
<dbReference type="RefSeq" id="WP_004524825.1">
    <property type="nucleotide sequence ID" value="NZ_AP028072.1"/>
</dbReference>
<keyword evidence="1" id="KW-0813">Transport</keyword>
<evidence type="ECO:0000256" key="6">
    <source>
        <dbReference type="ARBA" id="ARBA00023136"/>
    </source>
</evidence>
<keyword evidence="5 9" id="KW-0067">ATP-binding</keyword>
<dbReference type="Gene3D" id="3.40.50.300">
    <property type="entry name" value="P-loop containing nucleotide triphosphate hydrolases"/>
    <property type="match status" value="1"/>
</dbReference>
<dbReference type="GO" id="GO:0015423">
    <property type="term" value="F:ABC-type maltose transporter activity"/>
    <property type="evidence" value="ECO:0007669"/>
    <property type="project" value="TreeGrafter"/>
</dbReference>
<dbReference type="InterPro" id="IPR003439">
    <property type="entry name" value="ABC_transporter-like_ATP-bd"/>
</dbReference>
<dbReference type="FunFam" id="3.40.50.300:FF:000042">
    <property type="entry name" value="Maltose/maltodextrin ABC transporter, ATP-binding protein"/>
    <property type="match status" value="1"/>
</dbReference>
<dbReference type="InterPro" id="IPR008995">
    <property type="entry name" value="Mo/tungstate-bd_C_term_dom"/>
</dbReference>
<dbReference type="InterPro" id="IPR027417">
    <property type="entry name" value="P-loop_NTPase"/>
</dbReference>
<dbReference type="InterPro" id="IPR003593">
    <property type="entry name" value="AAA+_ATPase"/>
</dbReference>
<dbReference type="Proteomes" id="UP000030475">
    <property type="component" value="Unassembled WGS sequence"/>
</dbReference>
<dbReference type="InterPro" id="IPR040582">
    <property type="entry name" value="OB_MalK-like"/>
</dbReference>
<dbReference type="PROSITE" id="PS00211">
    <property type="entry name" value="ABC_TRANSPORTER_1"/>
    <property type="match status" value="1"/>
</dbReference>
<keyword evidence="2" id="KW-1003">Cell membrane</keyword>